<dbReference type="STRING" id="1445510.YC6258_05019"/>
<keyword evidence="5 7" id="KW-1133">Transmembrane helix</keyword>
<keyword evidence="7" id="KW-0813">Transport</keyword>
<keyword evidence="2" id="KW-1003">Cell membrane</keyword>
<feature type="transmembrane region" description="Helical" evidence="7">
    <location>
        <begin position="45"/>
        <end position="63"/>
    </location>
</feature>
<dbReference type="Proteomes" id="UP000032266">
    <property type="component" value="Chromosome"/>
</dbReference>
<dbReference type="Pfam" id="PF06808">
    <property type="entry name" value="DctM"/>
    <property type="match status" value="1"/>
</dbReference>
<evidence type="ECO:0000256" key="6">
    <source>
        <dbReference type="ARBA" id="ARBA00023136"/>
    </source>
</evidence>
<dbReference type="PANTHER" id="PTHR33362">
    <property type="entry name" value="SIALIC ACID TRAP TRANSPORTER PERMEASE PROTEIN SIAT-RELATED"/>
    <property type="match status" value="1"/>
</dbReference>
<sequence length="425" mass="45655">MTLVVILFVVLLLLEMPLAFSIGIAGLSYFLMSDYLPLTISVQKIASASQSFPLLAVPFFVLAGHMMNRTGISDHLIGFSKTLVSWISGGLAHVSIVLSTLMGGVSGSAVADACMEARVLGPSMIKSGLSPGYTAGVIAVSSLITSTIPPSIGLILYGYIGNVSIAKLFIAGILPGFLMMALLMLAAWVIAKRRGYQPEASRRPTIGEVWRDMKDAKWALLFPLMLVVTIRFGIFTPSEAGAFAVVYSVLVGFFAYRTLTVKKIISALHESMNDIGMIMLIIMLSALVGYAIVFERLPQSIAETMNGVTSNPDLMLLLILGFLVLVGMVMEATVSVLLLTPIFVPMIQVLGIDPVHFGILMMIVVTLGGMTPPVGVAMYSVCGILKCPTDRYVIESLPFILTILVMVAILAMFPHVVLFLPNLLM</sequence>
<feature type="transmembrane region" description="Helical" evidence="7">
    <location>
        <begin position="355"/>
        <end position="379"/>
    </location>
</feature>
<dbReference type="EMBL" id="CP007142">
    <property type="protein sequence ID" value="AJQ97051.1"/>
    <property type="molecule type" value="Genomic_DNA"/>
</dbReference>
<comment type="caution">
    <text evidence="7">Lacks conserved residue(s) required for the propagation of feature annotation.</text>
</comment>
<gene>
    <name evidence="9" type="ORF">YC6258_05019</name>
</gene>
<dbReference type="RefSeq" id="WP_044618903.1">
    <property type="nucleotide sequence ID" value="NZ_CP007142.1"/>
</dbReference>
<dbReference type="PATRIC" id="fig|1445510.3.peg.4979"/>
<name>A0A0C5VS51_9GAMM</name>
<comment type="subunit">
    <text evidence="7">The complex comprises the extracytoplasmic solute receptor protein and the two transmembrane proteins.</text>
</comment>
<evidence type="ECO:0000256" key="5">
    <source>
        <dbReference type="ARBA" id="ARBA00022989"/>
    </source>
</evidence>
<organism evidence="9 10">
    <name type="scientific">Gynuella sunshinyii YC6258</name>
    <dbReference type="NCBI Taxonomy" id="1445510"/>
    <lineage>
        <taxon>Bacteria</taxon>
        <taxon>Pseudomonadati</taxon>
        <taxon>Pseudomonadota</taxon>
        <taxon>Gammaproteobacteria</taxon>
        <taxon>Oceanospirillales</taxon>
        <taxon>Saccharospirillaceae</taxon>
        <taxon>Gynuella</taxon>
    </lineage>
</organism>
<dbReference type="PIRSF" id="PIRSF006066">
    <property type="entry name" value="HI0050"/>
    <property type="match status" value="1"/>
</dbReference>
<comment type="function">
    <text evidence="7">Part of the tripartite ATP-independent periplasmic (TRAP) transport system.</text>
</comment>
<evidence type="ECO:0000256" key="3">
    <source>
        <dbReference type="ARBA" id="ARBA00022519"/>
    </source>
</evidence>
<evidence type="ECO:0000313" key="10">
    <source>
        <dbReference type="Proteomes" id="UP000032266"/>
    </source>
</evidence>
<protein>
    <recommendedName>
        <fullName evidence="7">TRAP transporter large permease protein</fullName>
    </recommendedName>
</protein>
<feature type="domain" description="TRAP C4-dicarboxylate transport system permease DctM subunit" evidence="8">
    <location>
        <begin position="5"/>
        <end position="415"/>
    </location>
</feature>
<dbReference type="InterPro" id="IPR004681">
    <property type="entry name" value="TRAP_DctM"/>
</dbReference>
<feature type="transmembrane region" description="Helical" evidence="7">
    <location>
        <begin position="314"/>
        <end position="343"/>
    </location>
</feature>
<feature type="transmembrane region" description="Helical" evidence="7">
    <location>
        <begin position="133"/>
        <end position="160"/>
    </location>
</feature>
<dbReference type="GO" id="GO:0022857">
    <property type="term" value="F:transmembrane transporter activity"/>
    <property type="evidence" value="ECO:0007669"/>
    <property type="project" value="UniProtKB-UniRule"/>
</dbReference>
<keyword evidence="6 7" id="KW-0472">Membrane</keyword>
<evidence type="ECO:0000256" key="4">
    <source>
        <dbReference type="ARBA" id="ARBA00022692"/>
    </source>
</evidence>
<keyword evidence="10" id="KW-1185">Reference proteome</keyword>
<evidence type="ECO:0000256" key="7">
    <source>
        <dbReference type="RuleBase" id="RU369079"/>
    </source>
</evidence>
<dbReference type="HOGENOM" id="CLU_019824_4_1_6"/>
<evidence type="ECO:0000256" key="1">
    <source>
        <dbReference type="ARBA" id="ARBA00004429"/>
    </source>
</evidence>
<keyword evidence="3 7" id="KW-0997">Cell inner membrane</keyword>
<feature type="transmembrane region" description="Helical" evidence="7">
    <location>
        <begin position="166"/>
        <end position="191"/>
    </location>
</feature>
<dbReference type="InterPro" id="IPR010656">
    <property type="entry name" value="DctM"/>
</dbReference>
<evidence type="ECO:0000256" key="2">
    <source>
        <dbReference type="ARBA" id="ARBA00022475"/>
    </source>
</evidence>
<evidence type="ECO:0000259" key="8">
    <source>
        <dbReference type="Pfam" id="PF06808"/>
    </source>
</evidence>
<evidence type="ECO:0000313" key="9">
    <source>
        <dbReference type="EMBL" id="AJQ97051.1"/>
    </source>
</evidence>
<comment type="subcellular location">
    <subcellularLocation>
        <location evidence="1 7">Cell inner membrane</location>
        <topology evidence="1 7">Multi-pass membrane protein</topology>
    </subcellularLocation>
</comment>
<feature type="transmembrane region" description="Helical" evidence="7">
    <location>
        <begin position="218"/>
        <end position="234"/>
    </location>
</feature>
<dbReference type="PANTHER" id="PTHR33362:SF4">
    <property type="entry name" value="2,3-DIKETO-L-GULONATE TRAP TRANSPORTER LARGE PERMEASE PROTEIN YIAN"/>
    <property type="match status" value="1"/>
</dbReference>
<dbReference type="OrthoDB" id="9796052at2"/>
<feature type="transmembrane region" description="Helical" evidence="7">
    <location>
        <begin position="240"/>
        <end position="259"/>
    </location>
</feature>
<proteinExistence type="inferred from homology"/>
<dbReference type="AlphaFoldDB" id="A0A0C5VS51"/>
<reference evidence="9 10" key="1">
    <citation type="submission" date="2014-01" db="EMBL/GenBank/DDBJ databases">
        <title>Full genme sequencing of cellulolytic bacterium Gynuella sunshinyii YC6258T gen. nov., sp. nov.</title>
        <authorList>
            <person name="Khan H."/>
            <person name="Chung E.J."/>
            <person name="Chung Y.R."/>
        </authorList>
    </citation>
    <scope>NUCLEOTIDE SEQUENCE [LARGE SCALE GENOMIC DNA]</scope>
    <source>
        <strain evidence="9 10">YC6258</strain>
    </source>
</reference>
<accession>A0A0C5VS51</accession>
<dbReference type="NCBIfam" id="TIGR00786">
    <property type="entry name" value="dctM"/>
    <property type="match status" value="1"/>
</dbReference>
<keyword evidence="4 7" id="KW-0812">Transmembrane</keyword>
<feature type="transmembrane region" description="Helical" evidence="7">
    <location>
        <begin position="271"/>
        <end position="294"/>
    </location>
</feature>
<dbReference type="KEGG" id="gsn:YC6258_05019"/>
<dbReference type="GO" id="GO:0005886">
    <property type="term" value="C:plasma membrane"/>
    <property type="evidence" value="ECO:0007669"/>
    <property type="project" value="UniProtKB-SubCell"/>
</dbReference>
<feature type="transmembrane region" description="Helical" evidence="7">
    <location>
        <begin position="399"/>
        <end position="420"/>
    </location>
</feature>
<comment type="similarity">
    <text evidence="7">Belongs to the TRAP transporter large permease family.</text>
</comment>